<proteinExistence type="predicted"/>
<protein>
    <submittedName>
        <fullName evidence="2">Uncharacterized protein</fullName>
    </submittedName>
</protein>
<evidence type="ECO:0000313" key="3">
    <source>
        <dbReference type="Proteomes" id="UP001189429"/>
    </source>
</evidence>
<feature type="transmembrane region" description="Helical" evidence="1">
    <location>
        <begin position="199"/>
        <end position="221"/>
    </location>
</feature>
<dbReference type="PANTHER" id="PTHR37326">
    <property type="entry name" value="BLL3975 PROTEIN"/>
    <property type="match status" value="1"/>
</dbReference>
<dbReference type="Gene3D" id="3.40.630.10">
    <property type="entry name" value="Zn peptidases"/>
    <property type="match status" value="1"/>
</dbReference>
<dbReference type="SUPFAM" id="SSF53649">
    <property type="entry name" value="Alkaline phosphatase-like"/>
    <property type="match status" value="1"/>
</dbReference>
<dbReference type="InterPro" id="IPR017850">
    <property type="entry name" value="Alkaline_phosphatase_core_sf"/>
</dbReference>
<sequence length="1006" mass="107816">MTAEVPGYAVRRGRWKGIVPHCSQNDTLEPHVSDSMMLFDLDSDPSETTDVSSVHADVVASLKQLVISESLSCQCYQGPCRGTQGSWSVTWEQLALCRACVDSQACTMALTFAFFLVYLLHALLRSTVELFGGIPGAVRHGHDASSVRECVLGWEQCLKICTYTVNLAPMLCILFMAARMRALQIDPRSGRPQWWAESCFYWCTASVIAHVLIVFLAQVAGIQPEMSPAVQACLLPLGLRPAGRRSSDDKLGLSPPPVPSSPQESRLALLAVCARAREFDPAGVERGTKGWGYVSVVNDLAARVDMPVMVINGIADGPTMAVTAGLYPLEYCGIEAAGRLYAQVDPEHLSGKLVIVPVDINDLFPGDPKGTVSDVLAHKLFTDVILAADAHVDLRGGEVTESHLMHTIYLEGFGNLTTTVKEMASLFGLPYLIYEPEYRRPGPLIYEAMARGIPSIVSESGLGYNPQPGEKQVLGHVVGVTNLMTHLKMVDGNVTHPDRQHFLLPERVEVQVSVGVHIGIGGVSVEVLVGVGGVSAGLSVGVVASLSGSAGSLSWSPSGIASVLSVICSELRACELVPATGPEVSEAQCFNAAAGARRPHLPRPLALLLACAAVPAEPRVALQVEYGLSMQPLVWARVGAQRLQLVFDSSSADMLVFVGEEGACSDRYKRPCYSFRAGLAGGTLRFCQDSSNCDQLLESVECKNTTSKPHFKKSNQGDLSICGLLYHERSVEALEEVEIELQGTAAGQAAWRDAPARLLVEPLQASAPDRGPPGYMLGLFEGAGGMLGAAGPTLSCRNDSAWKRLLQHLNATGFVLDLQPPPHAWAPPGRDPPPASSFWEAAALEAADEQPSGEVTCVVDVGHGRFRTSASLLGDGFACASREKTIDGQEGAAWPEGLVWSQPKTGGEPFNDALHTFLMFHPTVCGVELLRNVSSHWLVIIDTSGPCLTLPPFIFDSVRAHVPMDCPFEVGEMARGRLCSPRREFTGSTSLPSLRFQLDPPPPCPP</sequence>
<dbReference type="Proteomes" id="UP001189429">
    <property type="component" value="Unassembled WGS sequence"/>
</dbReference>
<accession>A0ABN9PJI1</accession>
<reference evidence="2" key="1">
    <citation type="submission" date="2023-10" db="EMBL/GenBank/DDBJ databases">
        <authorList>
            <person name="Chen Y."/>
            <person name="Shah S."/>
            <person name="Dougan E. K."/>
            <person name="Thang M."/>
            <person name="Chan C."/>
        </authorList>
    </citation>
    <scope>NUCLEOTIDE SEQUENCE [LARGE SCALE GENOMIC DNA]</scope>
</reference>
<feature type="transmembrane region" description="Helical" evidence="1">
    <location>
        <begin position="105"/>
        <end position="124"/>
    </location>
</feature>
<keyword evidence="1" id="KW-1133">Transmembrane helix</keyword>
<organism evidence="2 3">
    <name type="scientific">Prorocentrum cordatum</name>
    <dbReference type="NCBI Taxonomy" id="2364126"/>
    <lineage>
        <taxon>Eukaryota</taxon>
        <taxon>Sar</taxon>
        <taxon>Alveolata</taxon>
        <taxon>Dinophyceae</taxon>
        <taxon>Prorocentrales</taxon>
        <taxon>Prorocentraceae</taxon>
        <taxon>Prorocentrum</taxon>
    </lineage>
</organism>
<gene>
    <name evidence="2" type="ORF">PCOR1329_LOCUS1689</name>
</gene>
<evidence type="ECO:0000256" key="1">
    <source>
        <dbReference type="SAM" id="Phobius"/>
    </source>
</evidence>
<keyword evidence="3" id="KW-1185">Reference proteome</keyword>
<dbReference type="Gene3D" id="3.30.1120.10">
    <property type="match status" value="1"/>
</dbReference>
<dbReference type="InterPro" id="IPR053138">
    <property type="entry name" value="N-alpha-Ac-DABA_deacetylase"/>
</dbReference>
<name>A0ABN9PJI1_9DINO</name>
<feature type="transmembrane region" description="Helical" evidence="1">
    <location>
        <begin position="160"/>
        <end position="178"/>
    </location>
</feature>
<evidence type="ECO:0000313" key="2">
    <source>
        <dbReference type="EMBL" id="CAK0790406.1"/>
    </source>
</evidence>
<dbReference type="EMBL" id="CAUYUJ010000414">
    <property type="protein sequence ID" value="CAK0790406.1"/>
    <property type="molecule type" value="Genomic_DNA"/>
</dbReference>
<keyword evidence="1" id="KW-0472">Membrane</keyword>
<dbReference type="SUPFAM" id="SSF53187">
    <property type="entry name" value="Zn-dependent exopeptidases"/>
    <property type="match status" value="1"/>
</dbReference>
<comment type="caution">
    <text evidence="2">The sequence shown here is derived from an EMBL/GenBank/DDBJ whole genome shotgun (WGS) entry which is preliminary data.</text>
</comment>
<dbReference type="PANTHER" id="PTHR37326:SF1">
    <property type="entry name" value="BLL3975 PROTEIN"/>
    <property type="match status" value="1"/>
</dbReference>
<keyword evidence="1" id="KW-0812">Transmembrane</keyword>